<sequence>MMLSTNDWSSSCHLLNKYQQ</sequence>
<name>A0A0A9GTB8_ARUDO</name>
<reference evidence="1" key="2">
    <citation type="journal article" date="2015" name="Data Brief">
        <title>Shoot transcriptome of the giant reed, Arundo donax.</title>
        <authorList>
            <person name="Barrero R.A."/>
            <person name="Guerrero F.D."/>
            <person name="Moolhuijzen P."/>
            <person name="Goolsby J.A."/>
            <person name="Tidwell J."/>
            <person name="Bellgard S.E."/>
            <person name="Bellgard M.I."/>
        </authorList>
    </citation>
    <scope>NUCLEOTIDE SEQUENCE</scope>
    <source>
        <tissue evidence="1">Shoot tissue taken approximately 20 cm above the soil surface</tissue>
    </source>
</reference>
<accession>A0A0A9GTB8</accession>
<dbReference type="AlphaFoldDB" id="A0A0A9GTB8"/>
<protein>
    <submittedName>
        <fullName evidence="1">Uncharacterized protein</fullName>
    </submittedName>
</protein>
<organism evidence="1">
    <name type="scientific">Arundo donax</name>
    <name type="common">Giant reed</name>
    <name type="synonym">Donax arundinaceus</name>
    <dbReference type="NCBI Taxonomy" id="35708"/>
    <lineage>
        <taxon>Eukaryota</taxon>
        <taxon>Viridiplantae</taxon>
        <taxon>Streptophyta</taxon>
        <taxon>Embryophyta</taxon>
        <taxon>Tracheophyta</taxon>
        <taxon>Spermatophyta</taxon>
        <taxon>Magnoliopsida</taxon>
        <taxon>Liliopsida</taxon>
        <taxon>Poales</taxon>
        <taxon>Poaceae</taxon>
        <taxon>PACMAD clade</taxon>
        <taxon>Arundinoideae</taxon>
        <taxon>Arundineae</taxon>
        <taxon>Arundo</taxon>
    </lineage>
</organism>
<proteinExistence type="predicted"/>
<evidence type="ECO:0000313" key="1">
    <source>
        <dbReference type="EMBL" id="JAE25806.1"/>
    </source>
</evidence>
<dbReference type="EMBL" id="GBRH01172090">
    <property type="protein sequence ID" value="JAE25806.1"/>
    <property type="molecule type" value="Transcribed_RNA"/>
</dbReference>
<reference evidence="1" key="1">
    <citation type="submission" date="2014-09" db="EMBL/GenBank/DDBJ databases">
        <authorList>
            <person name="Magalhaes I.L.F."/>
            <person name="Oliveira U."/>
            <person name="Santos F.R."/>
            <person name="Vidigal T.H.D.A."/>
            <person name="Brescovit A.D."/>
            <person name="Santos A.J."/>
        </authorList>
    </citation>
    <scope>NUCLEOTIDE SEQUENCE</scope>
    <source>
        <tissue evidence="1">Shoot tissue taken approximately 20 cm above the soil surface</tissue>
    </source>
</reference>